<dbReference type="Proteomes" id="UP000094819">
    <property type="component" value="Unassembled WGS sequence"/>
</dbReference>
<dbReference type="EMBL" id="AWGH01000021">
    <property type="protein sequence ID" value="ODN90256.1"/>
    <property type="molecule type" value="Genomic_DNA"/>
</dbReference>
<feature type="compositionally biased region" description="Basic residues" evidence="1">
    <location>
        <begin position="153"/>
        <end position="162"/>
    </location>
</feature>
<accession>A0A1E3IQP5</accession>
<reference evidence="2 3" key="1">
    <citation type="submission" date="2016-06" db="EMBL/GenBank/DDBJ databases">
        <title>Evolution of pathogenesis and genome organization in the Tremellales.</title>
        <authorList>
            <person name="Cuomo C."/>
            <person name="Litvintseva A."/>
            <person name="Heitman J."/>
            <person name="Chen Y."/>
            <person name="Sun S."/>
            <person name="Springer D."/>
            <person name="Dromer F."/>
            <person name="Young S."/>
            <person name="Zeng Q."/>
            <person name="Chapman S."/>
            <person name="Gujja S."/>
            <person name="Saif S."/>
            <person name="Birren B."/>
        </authorList>
    </citation>
    <scope>NUCLEOTIDE SEQUENCE [LARGE SCALE GENOMIC DNA]</scope>
    <source>
        <strain evidence="2 3">CBS 7118</strain>
    </source>
</reference>
<dbReference type="GeneID" id="30195486"/>
<feature type="compositionally biased region" description="Polar residues" evidence="1">
    <location>
        <begin position="97"/>
        <end position="123"/>
    </location>
</feature>
<dbReference type="RefSeq" id="XP_019029778.1">
    <property type="nucleotide sequence ID" value="XM_019178340.1"/>
</dbReference>
<feature type="compositionally biased region" description="Basic and acidic residues" evidence="1">
    <location>
        <begin position="163"/>
        <end position="195"/>
    </location>
</feature>
<keyword evidence="3" id="KW-1185">Reference proteome</keyword>
<name>A0A1E3IQP5_9TREE</name>
<protein>
    <submittedName>
        <fullName evidence="2">Uncharacterized protein</fullName>
    </submittedName>
</protein>
<evidence type="ECO:0000313" key="3">
    <source>
        <dbReference type="Proteomes" id="UP000094819"/>
    </source>
</evidence>
<gene>
    <name evidence="2" type="ORF">L198_06274</name>
</gene>
<feature type="region of interest" description="Disordered" evidence="1">
    <location>
        <begin position="1"/>
        <end position="236"/>
    </location>
</feature>
<sequence>MGTRTTNDMGLVDSANASPDFRQPPPMSVPELDLDYVGGGEVGFANGEKGVRRWEEDGEEENTPIPNSSNKSDPEEPVTRASLARMYKSSPVEGSSVAETSSGRKSLSESTIDTTTSSLSPNPNLLAHDESTTEGAIAPDLRVEQESAGMELRRKKKEKRERKKAEKKELEAKQKEMSDAEQEGRVVQDDTKGESDASSSASSPPHPDASESPSSVPGRLHKVIAEAPRYTGDTKG</sequence>
<proteinExistence type="predicted"/>
<dbReference type="AlphaFoldDB" id="A0A1E3IQP5"/>
<comment type="caution">
    <text evidence="2">The sequence shown here is derived from an EMBL/GenBank/DDBJ whole genome shotgun (WGS) entry which is preliminary data.</text>
</comment>
<evidence type="ECO:0000313" key="2">
    <source>
        <dbReference type="EMBL" id="ODN90256.1"/>
    </source>
</evidence>
<organism evidence="2 3">
    <name type="scientific">Cryptococcus wingfieldii CBS 7118</name>
    <dbReference type="NCBI Taxonomy" id="1295528"/>
    <lineage>
        <taxon>Eukaryota</taxon>
        <taxon>Fungi</taxon>
        <taxon>Dikarya</taxon>
        <taxon>Basidiomycota</taxon>
        <taxon>Agaricomycotina</taxon>
        <taxon>Tremellomycetes</taxon>
        <taxon>Tremellales</taxon>
        <taxon>Cryptococcaceae</taxon>
        <taxon>Cryptococcus</taxon>
    </lineage>
</organism>
<evidence type="ECO:0000256" key="1">
    <source>
        <dbReference type="SAM" id="MobiDB-lite"/>
    </source>
</evidence>